<dbReference type="InterPro" id="IPR036866">
    <property type="entry name" value="RibonucZ/Hydroxyglut_hydro"/>
</dbReference>
<evidence type="ECO:0000313" key="2">
    <source>
        <dbReference type="EMBL" id="ABK14729.1"/>
    </source>
</evidence>
<dbReference type="InterPro" id="IPR039344">
    <property type="entry name" value="MBLAC1"/>
</dbReference>
<accession>A0B7Q5</accession>
<dbReference type="AlphaFoldDB" id="A0B7Q5"/>
<dbReference type="Pfam" id="PF00753">
    <property type="entry name" value="Lactamase_B"/>
    <property type="match status" value="1"/>
</dbReference>
<dbReference type="SMART" id="SM00849">
    <property type="entry name" value="Lactamase_B"/>
    <property type="match status" value="1"/>
</dbReference>
<evidence type="ECO:0000259" key="1">
    <source>
        <dbReference type="SMART" id="SM00849"/>
    </source>
</evidence>
<protein>
    <submittedName>
        <fullName evidence="2">Beta-lactamase domain protein</fullName>
    </submittedName>
</protein>
<dbReference type="KEGG" id="mtp:Mthe_0941"/>
<gene>
    <name evidence="2" type="ordered locus">Mthe_0941</name>
</gene>
<dbReference type="PANTHER" id="PTHR23200">
    <property type="entry name" value="METALLO-BETA-LACTAMASE DOMAIN-CONTAINING PROTEIN 1"/>
    <property type="match status" value="1"/>
</dbReference>
<sequence>MRIVLVKPGSLVRDAAGNILYASSSVTLIISDRILVVDTGSADERERVFDGLKRAGVSTDDIEIVVNTHLHVDHTGCNDIFRNADVLSYHTGLREGCVLAEGVSLMETPGHTLDSISVLCSENVVIAGDALPTADNYIKDLPPRIHVDRALAMRSMHRIAGIARIVVPGHGMPFSIPDGRETELA</sequence>
<dbReference type="EMBL" id="CP000477">
    <property type="protein sequence ID" value="ABK14729.1"/>
    <property type="molecule type" value="Genomic_DNA"/>
</dbReference>
<feature type="domain" description="Metallo-beta-lactamase" evidence="1">
    <location>
        <begin position="23"/>
        <end position="170"/>
    </location>
</feature>
<dbReference type="STRING" id="349307.Mthe_0941"/>
<keyword evidence="3" id="KW-1185">Reference proteome</keyword>
<reference evidence="2 3" key="1">
    <citation type="submission" date="2006-10" db="EMBL/GenBank/DDBJ databases">
        <title>Complete sequence of Methanosaeta thermophila PT.</title>
        <authorList>
            <consortium name="US DOE Joint Genome Institute"/>
            <person name="Copeland A."/>
            <person name="Lucas S."/>
            <person name="Lapidus A."/>
            <person name="Barry K."/>
            <person name="Detter J.C."/>
            <person name="Glavina del Rio T."/>
            <person name="Hammon N."/>
            <person name="Israni S."/>
            <person name="Pitluck S."/>
            <person name="Chain P."/>
            <person name="Malfatti S."/>
            <person name="Shin M."/>
            <person name="Vergez L."/>
            <person name="Schmutz J."/>
            <person name="Larimer F."/>
            <person name="Land M."/>
            <person name="Hauser L."/>
            <person name="Kyrpides N."/>
            <person name="Kim E."/>
            <person name="Smith K.S."/>
            <person name="Ingram-Smith C."/>
            <person name="Richardson P."/>
        </authorList>
    </citation>
    <scope>NUCLEOTIDE SEQUENCE [LARGE SCALE GENOMIC DNA]</scope>
    <source>
        <strain evidence="3">DSM 6194 / JCM 14653 / NBRC 101360 / PT</strain>
    </source>
</reference>
<dbReference type="PANTHER" id="PTHR23200:SF49">
    <property type="entry name" value="METALLO-BETA-LACTAMASE DOMAIN-CONTAINING PROTEIN"/>
    <property type="match status" value="1"/>
</dbReference>
<proteinExistence type="predicted"/>
<dbReference type="Gene3D" id="3.60.15.10">
    <property type="entry name" value="Ribonuclease Z/Hydroxyacylglutathione hydrolase-like"/>
    <property type="match status" value="1"/>
</dbReference>
<dbReference type="HOGENOM" id="CLU_030571_2_6_2"/>
<dbReference type="InterPro" id="IPR001279">
    <property type="entry name" value="Metallo-B-lactamas"/>
</dbReference>
<dbReference type="SUPFAM" id="SSF56281">
    <property type="entry name" value="Metallo-hydrolase/oxidoreductase"/>
    <property type="match status" value="1"/>
</dbReference>
<dbReference type="Proteomes" id="UP000000674">
    <property type="component" value="Chromosome"/>
</dbReference>
<name>A0B7Q5_METTP</name>
<organism evidence="2 3">
    <name type="scientific">Methanothrix thermoacetophila (strain DSM 6194 / JCM 14653 / NBRC 101360 / PT)</name>
    <name type="common">Methanosaeta thermophila</name>
    <dbReference type="NCBI Taxonomy" id="349307"/>
    <lineage>
        <taxon>Archaea</taxon>
        <taxon>Methanobacteriati</taxon>
        <taxon>Methanobacteriota</taxon>
        <taxon>Stenosarchaea group</taxon>
        <taxon>Methanomicrobia</taxon>
        <taxon>Methanotrichales</taxon>
        <taxon>Methanotrichaceae</taxon>
        <taxon>Methanothrix</taxon>
    </lineage>
</organism>
<evidence type="ECO:0000313" key="3">
    <source>
        <dbReference type="Proteomes" id="UP000000674"/>
    </source>
</evidence>